<proteinExistence type="predicted"/>
<gene>
    <name evidence="1" type="ORF">TU94_32020</name>
</gene>
<organism evidence="1 2">
    <name type="scientific">Streptomyces cyaneogriseus subsp. noncyanogenus</name>
    <dbReference type="NCBI Taxonomy" id="477245"/>
    <lineage>
        <taxon>Bacteria</taxon>
        <taxon>Bacillati</taxon>
        <taxon>Actinomycetota</taxon>
        <taxon>Actinomycetes</taxon>
        <taxon>Kitasatosporales</taxon>
        <taxon>Streptomycetaceae</taxon>
        <taxon>Streptomyces</taxon>
    </lineage>
</organism>
<protein>
    <submittedName>
        <fullName evidence="1">4-hydroxybenzoate decarboxylase</fullName>
    </submittedName>
</protein>
<dbReference type="OrthoDB" id="5877746at2"/>
<name>A0A0C5FZ53_9ACTN</name>
<dbReference type="STRING" id="477245.TU94_32020"/>
<accession>A0A0C5FZ53</accession>
<dbReference type="EMBL" id="CP010849">
    <property type="protein sequence ID" value="AJP05357.1"/>
    <property type="molecule type" value="Genomic_DNA"/>
</dbReference>
<dbReference type="NCBIfam" id="NF041205">
    <property type="entry name" value="VdcD"/>
    <property type="match status" value="1"/>
</dbReference>
<dbReference type="HOGENOM" id="CLU_180856_1_0_11"/>
<dbReference type="KEGG" id="scw:TU94_32020"/>
<dbReference type="InterPro" id="IPR047707">
    <property type="entry name" value="VdcD-like"/>
</dbReference>
<dbReference type="Pfam" id="PF26358">
    <property type="entry name" value="EcdD_BsdD_detox"/>
    <property type="match status" value="1"/>
</dbReference>
<evidence type="ECO:0000313" key="1">
    <source>
        <dbReference type="EMBL" id="AJP05357.1"/>
    </source>
</evidence>
<sequence>MHSSDSGRSEAADAAPVCPRCAHDGVRAVAHSPVPGVWQVLQCARCLYMWRTTEPARRTRRADYPAQFRLTEHDIATAAEVPAVPALRTR</sequence>
<dbReference type="Proteomes" id="UP000032234">
    <property type="component" value="Chromosome"/>
</dbReference>
<reference evidence="1 2" key="1">
    <citation type="submission" date="2015-02" db="EMBL/GenBank/DDBJ databases">
        <title>Genome sequence of thermotolerant Streptomyces cyaneogriseus subsp. Noncyanogenus NMWT1, the producer of nematocidal antibiotics nemadectin.</title>
        <authorList>
            <person name="Wang H."/>
            <person name="Li C."/>
            <person name="Xiang W."/>
            <person name="Wang X."/>
        </authorList>
    </citation>
    <scope>NUCLEOTIDE SEQUENCE [LARGE SCALE GENOMIC DNA]</scope>
    <source>
        <strain evidence="1 2">NMWT 1</strain>
    </source>
</reference>
<evidence type="ECO:0000313" key="2">
    <source>
        <dbReference type="Proteomes" id="UP000032234"/>
    </source>
</evidence>
<dbReference type="AlphaFoldDB" id="A0A0C5FZ53"/>
<keyword evidence="2" id="KW-1185">Reference proteome</keyword>
<dbReference type="PATRIC" id="fig|477245.3.peg.6817"/>
<dbReference type="RefSeq" id="WP_044387027.1">
    <property type="nucleotide sequence ID" value="NZ_CP010849.1"/>
</dbReference>